<accession>A0A7I4Z7J8</accession>
<name>A0A7I4Z7J8_HAECO</name>
<dbReference type="Proteomes" id="UP000025227">
    <property type="component" value="Unplaced"/>
</dbReference>
<dbReference type="PANTHER" id="PTHR13994:SF13">
    <property type="entry name" value="FI03680P"/>
    <property type="match status" value="1"/>
</dbReference>
<proteinExistence type="predicted"/>
<evidence type="ECO:0000313" key="2">
    <source>
        <dbReference type="Proteomes" id="UP000025227"/>
    </source>
</evidence>
<dbReference type="Pfam" id="PF00293">
    <property type="entry name" value="NUDIX"/>
    <property type="match status" value="1"/>
</dbReference>
<dbReference type="GO" id="GO:0035529">
    <property type="term" value="F:NADH pyrophosphatase activity"/>
    <property type="evidence" value="ECO:0007669"/>
    <property type="project" value="TreeGrafter"/>
</dbReference>
<dbReference type="InterPro" id="IPR015797">
    <property type="entry name" value="NUDIX_hydrolase-like_dom_sf"/>
</dbReference>
<dbReference type="WBParaSite" id="HCON_00187614-00001">
    <property type="protein sequence ID" value="HCON_00187614-00001"/>
    <property type="gene ID" value="HCON_00187614"/>
</dbReference>
<dbReference type="SUPFAM" id="SSF55811">
    <property type="entry name" value="Nudix"/>
    <property type="match status" value="1"/>
</dbReference>
<dbReference type="OMA" id="WRAYLKS"/>
<dbReference type="PANTHER" id="PTHR13994">
    <property type="entry name" value="NUDIX HYDROLASE RELATED"/>
    <property type="match status" value="1"/>
</dbReference>
<dbReference type="GO" id="GO:0047631">
    <property type="term" value="F:ADP-ribose diphosphatase activity"/>
    <property type="evidence" value="ECO:0007669"/>
    <property type="project" value="TreeGrafter"/>
</dbReference>
<dbReference type="AlphaFoldDB" id="A0A7I4Z7J8"/>
<reference evidence="3" key="1">
    <citation type="submission" date="2020-12" db="UniProtKB">
        <authorList>
            <consortium name="WormBaseParasite"/>
        </authorList>
    </citation>
    <scope>IDENTIFICATION</scope>
    <source>
        <strain evidence="3">MHco3</strain>
    </source>
</reference>
<protein>
    <submittedName>
        <fullName evidence="3">Nudix hydrolase domain-containing protein</fullName>
    </submittedName>
</protein>
<dbReference type="InterPro" id="IPR003293">
    <property type="entry name" value="Nudix_hydrolase6-like"/>
</dbReference>
<dbReference type="InterPro" id="IPR000086">
    <property type="entry name" value="NUDIX_hydrolase_dom"/>
</dbReference>
<dbReference type="OrthoDB" id="447842at2759"/>
<evidence type="ECO:0000313" key="3">
    <source>
        <dbReference type="WBParaSite" id="HCON_00187614-00001"/>
    </source>
</evidence>
<sequence>MAMTCWLSDKPPRLPPTTFCHYFVSGLVLDGRGRVLMVREQRRQLLWRFPGGPPKHCENLLMTAERKVKEKTGVVAEGGAIISLGQKLRTKYAGSCGFFFVCLMKNVRNTNVDGVEIASDVIVDKRWFTRDEINSLLSHEFDNHHRNVWRAYLKSLEDVGGNELYEATEKGVTSKMFHFTLL</sequence>
<dbReference type="GO" id="GO:0051287">
    <property type="term" value="F:NAD binding"/>
    <property type="evidence" value="ECO:0007669"/>
    <property type="project" value="TreeGrafter"/>
</dbReference>
<evidence type="ECO:0000259" key="1">
    <source>
        <dbReference type="PROSITE" id="PS51462"/>
    </source>
</evidence>
<dbReference type="Gene3D" id="3.90.79.10">
    <property type="entry name" value="Nucleoside Triphosphate Pyrophosphohydrolase"/>
    <property type="match status" value="1"/>
</dbReference>
<keyword evidence="2" id="KW-1185">Reference proteome</keyword>
<organism evidence="2 3">
    <name type="scientific">Haemonchus contortus</name>
    <name type="common">Barber pole worm</name>
    <dbReference type="NCBI Taxonomy" id="6289"/>
    <lineage>
        <taxon>Eukaryota</taxon>
        <taxon>Metazoa</taxon>
        <taxon>Ecdysozoa</taxon>
        <taxon>Nematoda</taxon>
        <taxon>Chromadorea</taxon>
        <taxon>Rhabditida</taxon>
        <taxon>Rhabditina</taxon>
        <taxon>Rhabditomorpha</taxon>
        <taxon>Strongyloidea</taxon>
        <taxon>Trichostrongylidae</taxon>
        <taxon>Haemonchus</taxon>
    </lineage>
</organism>
<dbReference type="PROSITE" id="PS51462">
    <property type="entry name" value="NUDIX"/>
    <property type="match status" value="1"/>
</dbReference>
<feature type="domain" description="Nudix hydrolase" evidence="1">
    <location>
        <begin position="19"/>
        <end position="151"/>
    </location>
</feature>